<gene>
    <name evidence="4" type="ORF">DFJ66_7221</name>
</gene>
<feature type="chain" id="PRO_5019794575" description="Ig-like domain-containing protein" evidence="3">
    <location>
        <begin position="28"/>
        <end position="306"/>
    </location>
</feature>
<evidence type="ECO:0000313" key="5">
    <source>
        <dbReference type="Proteomes" id="UP000272729"/>
    </source>
</evidence>
<evidence type="ECO:0000256" key="2">
    <source>
        <dbReference type="SAM" id="Phobius"/>
    </source>
</evidence>
<proteinExistence type="predicted"/>
<accession>A0A495XLW6</accession>
<evidence type="ECO:0000256" key="1">
    <source>
        <dbReference type="SAM" id="MobiDB-lite"/>
    </source>
</evidence>
<organism evidence="4 5">
    <name type="scientific">Saccharothrix variisporea</name>
    <dbReference type="NCBI Taxonomy" id="543527"/>
    <lineage>
        <taxon>Bacteria</taxon>
        <taxon>Bacillati</taxon>
        <taxon>Actinomycetota</taxon>
        <taxon>Actinomycetes</taxon>
        <taxon>Pseudonocardiales</taxon>
        <taxon>Pseudonocardiaceae</taxon>
        <taxon>Saccharothrix</taxon>
    </lineage>
</organism>
<keyword evidence="2" id="KW-0472">Membrane</keyword>
<dbReference type="EMBL" id="RBXR01000001">
    <property type="protein sequence ID" value="RKT73884.1"/>
    <property type="molecule type" value="Genomic_DNA"/>
</dbReference>
<keyword evidence="5" id="KW-1185">Reference proteome</keyword>
<protein>
    <recommendedName>
        <fullName evidence="6">Ig-like domain-containing protein</fullName>
    </recommendedName>
</protein>
<sequence length="306" mass="30814">MRTAGTLALLGAVAYGVTTLVSTPASAQQPAAATVTPDTGPAGSAFTLSWTGVYLDPDCGDYTVRILWDGKQVVGSGRHSGRGAGSGTGTVPAGASVGGHRVTAMPVCAASGYPTASFTVIATPTTTRPPVTTTTTPPPVTTTTTAPPVTTTTRPTTTTTTTTTETTTTTTDSSSSSTAPTTTKPSDGDGALTLDKDNIQPGDPLTATGTGCKPGSEVKLSSLGEDVGKAKADSSGTFSTRVEFATIQPGRHVIRADCGIVLVGSVDVALTSSTGGTTSTLVVLVFFILIGALLLRRQFSALRRRT</sequence>
<feature type="compositionally biased region" description="Low complexity" evidence="1">
    <location>
        <begin position="124"/>
        <end position="183"/>
    </location>
</feature>
<keyword evidence="3" id="KW-0732">Signal</keyword>
<evidence type="ECO:0008006" key="6">
    <source>
        <dbReference type="Google" id="ProtNLM"/>
    </source>
</evidence>
<name>A0A495XLW6_9PSEU</name>
<keyword evidence="2" id="KW-1133">Transmembrane helix</keyword>
<comment type="caution">
    <text evidence="4">The sequence shown here is derived from an EMBL/GenBank/DDBJ whole genome shotgun (WGS) entry which is preliminary data.</text>
</comment>
<keyword evidence="2" id="KW-0812">Transmembrane</keyword>
<dbReference type="Proteomes" id="UP000272729">
    <property type="component" value="Unassembled WGS sequence"/>
</dbReference>
<feature type="transmembrane region" description="Helical" evidence="2">
    <location>
        <begin position="275"/>
        <end position="295"/>
    </location>
</feature>
<evidence type="ECO:0000313" key="4">
    <source>
        <dbReference type="EMBL" id="RKT73884.1"/>
    </source>
</evidence>
<feature type="region of interest" description="Disordered" evidence="1">
    <location>
        <begin position="124"/>
        <end position="214"/>
    </location>
</feature>
<dbReference type="AlphaFoldDB" id="A0A495XLW6"/>
<feature type="signal peptide" evidence="3">
    <location>
        <begin position="1"/>
        <end position="27"/>
    </location>
</feature>
<reference evidence="4 5" key="1">
    <citation type="submission" date="2018-10" db="EMBL/GenBank/DDBJ databases">
        <title>Sequencing the genomes of 1000 actinobacteria strains.</title>
        <authorList>
            <person name="Klenk H.-P."/>
        </authorList>
    </citation>
    <scope>NUCLEOTIDE SEQUENCE [LARGE SCALE GENOMIC DNA]</scope>
    <source>
        <strain evidence="4 5">DSM 43911</strain>
    </source>
</reference>
<evidence type="ECO:0000256" key="3">
    <source>
        <dbReference type="SAM" id="SignalP"/>
    </source>
</evidence>